<sequence length="237" mass="25636">MGAGFPSGVNAPPPTPGGGLAPRSSSQVLCRPMLTSSELRPWRASGNSGKRKTLVKMVSHTLRKRGSGLVWRARMGNSESNCMESSGGHSVPNDEWGGGVYDDTFGQPFTSPTTLTSHSLHPDPEDRAEPHPQSLTLTACFFQSRQSQRNSQIKNNETAMFLSQPRCTWWLAVSPGPCVCPCLPLQRKSVNISNNRGGSTLPAPHCTGTWRRISGTGEPQGWTQLPAWQCMGCSVFV</sequence>
<feature type="region of interest" description="Disordered" evidence="1">
    <location>
        <begin position="107"/>
        <end position="131"/>
    </location>
</feature>
<dbReference type="EMBL" id="JACASE010000007">
    <property type="protein sequence ID" value="KAF6447458.1"/>
    <property type="molecule type" value="Genomic_DNA"/>
</dbReference>
<feature type="region of interest" description="Disordered" evidence="1">
    <location>
        <begin position="1"/>
        <end position="26"/>
    </location>
</feature>
<feature type="compositionally biased region" description="Low complexity" evidence="1">
    <location>
        <begin position="110"/>
        <end position="119"/>
    </location>
</feature>
<evidence type="ECO:0000313" key="2">
    <source>
        <dbReference type="EMBL" id="KAF6447458.1"/>
    </source>
</evidence>
<gene>
    <name evidence="2" type="ORF">HJG63_011919</name>
</gene>
<evidence type="ECO:0000256" key="1">
    <source>
        <dbReference type="SAM" id="MobiDB-lite"/>
    </source>
</evidence>
<proteinExistence type="predicted"/>
<keyword evidence="3" id="KW-1185">Reference proteome</keyword>
<reference evidence="2 3" key="1">
    <citation type="journal article" date="2020" name="Nature">
        <title>Six reference-quality genomes reveal evolution of bat adaptations.</title>
        <authorList>
            <person name="Jebb D."/>
            <person name="Huang Z."/>
            <person name="Pippel M."/>
            <person name="Hughes G.M."/>
            <person name="Lavrichenko K."/>
            <person name="Devanna P."/>
            <person name="Winkler S."/>
            <person name="Jermiin L.S."/>
            <person name="Skirmuntt E.C."/>
            <person name="Katzourakis A."/>
            <person name="Burkitt-Gray L."/>
            <person name="Ray D.A."/>
            <person name="Sullivan K.A.M."/>
            <person name="Roscito J.G."/>
            <person name="Kirilenko B.M."/>
            <person name="Davalos L.M."/>
            <person name="Corthals A.P."/>
            <person name="Power M.L."/>
            <person name="Jones G."/>
            <person name="Ransome R.D."/>
            <person name="Dechmann D.K.N."/>
            <person name="Locatelli A.G."/>
            <person name="Puechmaille S.J."/>
            <person name="Fedrigo O."/>
            <person name="Jarvis E.D."/>
            <person name="Hiller M."/>
            <person name="Vernes S.C."/>
            <person name="Myers E.W."/>
            <person name="Teeling E.C."/>
        </authorList>
    </citation>
    <scope>NUCLEOTIDE SEQUENCE [LARGE SCALE GENOMIC DNA]</scope>
    <source>
        <strain evidence="2">MRouAeg1</strain>
        <tissue evidence="2">Muscle</tissue>
    </source>
</reference>
<evidence type="ECO:0000313" key="3">
    <source>
        <dbReference type="Proteomes" id="UP000593571"/>
    </source>
</evidence>
<accession>A0A7J8FIB5</accession>
<dbReference type="Proteomes" id="UP000593571">
    <property type="component" value="Unassembled WGS sequence"/>
</dbReference>
<comment type="caution">
    <text evidence="2">The sequence shown here is derived from an EMBL/GenBank/DDBJ whole genome shotgun (WGS) entry which is preliminary data.</text>
</comment>
<dbReference type="AlphaFoldDB" id="A0A7J8FIB5"/>
<name>A0A7J8FIB5_ROUAE</name>
<feature type="compositionally biased region" description="Basic and acidic residues" evidence="1">
    <location>
        <begin position="120"/>
        <end position="130"/>
    </location>
</feature>
<organism evidence="2 3">
    <name type="scientific">Rousettus aegyptiacus</name>
    <name type="common">Egyptian fruit bat</name>
    <name type="synonym">Pteropus aegyptiacus</name>
    <dbReference type="NCBI Taxonomy" id="9407"/>
    <lineage>
        <taxon>Eukaryota</taxon>
        <taxon>Metazoa</taxon>
        <taxon>Chordata</taxon>
        <taxon>Craniata</taxon>
        <taxon>Vertebrata</taxon>
        <taxon>Euteleostomi</taxon>
        <taxon>Mammalia</taxon>
        <taxon>Eutheria</taxon>
        <taxon>Laurasiatheria</taxon>
        <taxon>Chiroptera</taxon>
        <taxon>Yinpterochiroptera</taxon>
        <taxon>Pteropodoidea</taxon>
        <taxon>Pteropodidae</taxon>
        <taxon>Rousettinae</taxon>
        <taxon>Rousettus</taxon>
    </lineage>
</organism>
<protein>
    <submittedName>
        <fullName evidence="2">Uncharacterized protein</fullName>
    </submittedName>
</protein>